<sequence>MWHMGQPGGYSISRFLWCFSSFNDLQLYMIFRIVKDSFQYSIENIVTSNYK</sequence>
<protein>
    <submittedName>
        <fullName evidence="1">Uncharacterized protein</fullName>
    </submittedName>
</protein>
<name>A0A8S5LFE8_9CAUD</name>
<organism evidence="1">
    <name type="scientific">Siphoviridae sp. ctABi4</name>
    <dbReference type="NCBI Taxonomy" id="2823566"/>
    <lineage>
        <taxon>Viruses</taxon>
        <taxon>Duplodnaviria</taxon>
        <taxon>Heunggongvirae</taxon>
        <taxon>Uroviricota</taxon>
        <taxon>Caudoviricetes</taxon>
    </lineage>
</organism>
<dbReference type="EMBL" id="BK014705">
    <property type="protein sequence ID" value="DAD68647.1"/>
    <property type="molecule type" value="Genomic_DNA"/>
</dbReference>
<proteinExistence type="predicted"/>
<reference evidence="1" key="1">
    <citation type="journal article" date="2021" name="Proc. Natl. Acad. Sci. U.S.A.">
        <title>A Catalog of Tens of Thousands of Viruses from Human Metagenomes Reveals Hidden Associations with Chronic Diseases.</title>
        <authorList>
            <person name="Tisza M.J."/>
            <person name="Buck C.B."/>
        </authorList>
    </citation>
    <scope>NUCLEOTIDE SEQUENCE</scope>
    <source>
        <strain evidence="1">CtABi4</strain>
    </source>
</reference>
<accession>A0A8S5LFE8</accession>
<evidence type="ECO:0000313" key="1">
    <source>
        <dbReference type="EMBL" id="DAD68647.1"/>
    </source>
</evidence>